<name>A0A4R6QMJ4_9BURK</name>
<dbReference type="InterPro" id="IPR011059">
    <property type="entry name" value="Metal-dep_hydrolase_composite"/>
</dbReference>
<dbReference type="RefSeq" id="WP_133701905.1">
    <property type="nucleotide sequence ID" value="NZ_SNXS01000004.1"/>
</dbReference>
<evidence type="ECO:0000256" key="3">
    <source>
        <dbReference type="SAM" id="SignalP"/>
    </source>
</evidence>
<evidence type="ECO:0000313" key="5">
    <source>
        <dbReference type="EMBL" id="TDP64065.1"/>
    </source>
</evidence>
<dbReference type="EMBL" id="SNXS01000004">
    <property type="protein sequence ID" value="TDP64065.1"/>
    <property type="molecule type" value="Genomic_DNA"/>
</dbReference>
<protein>
    <submittedName>
        <fullName evidence="5">Cytosine/adenosine deaminase-related metal-dependent hydrolase</fullName>
    </submittedName>
</protein>
<keyword evidence="3" id="KW-0732">Signal</keyword>
<dbReference type="Proteomes" id="UP000295361">
    <property type="component" value="Unassembled WGS sequence"/>
</dbReference>
<comment type="caution">
    <text evidence="5">The sequence shown here is derived from an EMBL/GenBank/DDBJ whole genome shotgun (WGS) entry which is preliminary data.</text>
</comment>
<proteinExistence type="inferred from homology"/>
<dbReference type="InterPro" id="IPR032466">
    <property type="entry name" value="Metal_Hydrolase"/>
</dbReference>
<dbReference type="Pfam" id="PF01979">
    <property type="entry name" value="Amidohydro_1"/>
    <property type="match status" value="1"/>
</dbReference>
<dbReference type="OrthoDB" id="9782972at2"/>
<dbReference type="PROSITE" id="PS51257">
    <property type="entry name" value="PROKAR_LIPOPROTEIN"/>
    <property type="match status" value="1"/>
</dbReference>
<dbReference type="InterPro" id="IPR050287">
    <property type="entry name" value="MTA/SAH_deaminase"/>
</dbReference>
<dbReference type="SUPFAM" id="SSF51338">
    <property type="entry name" value="Composite domain of metallo-dependent hydrolases"/>
    <property type="match status" value="1"/>
</dbReference>
<accession>A0A4R6QMJ4</accession>
<dbReference type="InParanoid" id="A0A4R6QMJ4"/>
<sequence length="501" mass="52528">MKLTLLPLSALLLSACAPLATQQGLVANGFDAGGYPVVVCDAAYAGRPAACMVSGSGDRQLLRGNLISNGRMYVGGSLLVGADGRIEAAGCAVPVNAVNALQAAKTVTIDCPGAVISAGFVNLHEHIDYSYQQPAQPPTSKWIHRNQWRPLPAAERGFEGDAPKDESVRAEVSERAMLRHALSGSTAVSGAKDYRAYLRNLKLAEVGSVTAAPAGKPVLDSTFPLNDAGTMQWPTAPCTAGQVAGVRVNRDNPFVPHVGEGTNEGAQYEVDCVLDAIRGKTTPNAFIHGVAISEAQIPRLQAQDVGVVLSPRSNFQLYAAAPPVTQLKAAGVTLSLGTDWSPSGSLTMLDEARCLARYNHDRLGGQLSAADLHRMLTENGAKAVGLQGQIGRLAVGELADAVIIDSEGRRSLSELLDKTALKQTVAVFVGGKAASFPSAWAGKLPQLDNCAPDPRDLCGQQRTVCGANALRPLSQLLKQAIYTIDDAKICAPQPTNDCVVK</sequence>
<organism evidence="5 6">
    <name type="scientific">Roseateles toxinivorans</name>
    <dbReference type="NCBI Taxonomy" id="270368"/>
    <lineage>
        <taxon>Bacteria</taxon>
        <taxon>Pseudomonadati</taxon>
        <taxon>Pseudomonadota</taxon>
        <taxon>Betaproteobacteria</taxon>
        <taxon>Burkholderiales</taxon>
        <taxon>Sphaerotilaceae</taxon>
        <taxon>Roseateles</taxon>
    </lineage>
</organism>
<dbReference type="InterPro" id="IPR006680">
    <property type="entry name" value="Amidohydro-rel"/>
</dbReference>
<evidence type="ECO:0000256" key="1">
    <source>
        <dbReference type="ARBA" id="ARBA00006745"/>
    </source>
</evidence>
<evidence type="ECO:0000256" key="2">
    <source>
        <dbReference type="ARBA" id="ARBA00022801"/>
    </source>
</evidence>
<dbReference type="GO" id="GO:0016810">
    <property type="term" value="F:hydrolase activity, acting on carbon-nitrogen (but not peptide) bonds"/>
    <property type="evidence" value="ECO:0007669"/>
    <property type="project" value="InterPro"/>
</dbReference>
<evidence type="ECO:0000259" key="4">
    <source>
        <dbReference type="Pfam" id="PF01979"/>
    </source>
</evidence>
<dbReference type="SUPFAM" id="SSF51556">
    <property type="entry name" value="Metallo-dependent hydrolases"/>
    <property type="match status" value="1"/>
</dbReference>
<dbReference type="PANTHER" id="PTHR43794">
    <property type="entry name" value="AMINOHYDROLASE SSNA-RELATED"/>
    <property type="match status" value="1"/>
</dbReference>
<keyword evidence="6" id="KW-1185">Reference proteome</keyword>
<dbReference type="AlphaFoldDB" id="A0A4R6QMJ4"/>
<reference evidence="5 6" key="1">
    <citation type="submission" date="2019-03" db="EMBL/GenBank/DDBJ databases">
        <title>Genomic Encyclopedia of Type Strains, Phase IV (KMG-IV): sequencing the most valuable type-strain genomes for metagenomic binning, comparative biology and taxonomic classification.</title>
        <authorList>
            <person name="Goeker M."/>
        </authorList>
    </citation>
    <scope>NUCLEOTIDE SEQUENCE [LARGE SCALE GENOMIC DNA]</scope>
    <source>
        <strain evidence="5 6">DSM 16998</strain>
    </source>
</reference>
<gene>
    <name evidence="5" type="ORF">DES47_104353</name>
</gene>
<dbReference type="PANTHER" id="PTHR43794:SF11">
    <property type="entry name" value="AMIDOHYDROLASE-RELATED DOMAIN-CONTAINING PROTEIN"/>
    <property type="match status" value="1"/>
</dbReference>
<feature type="signal peptide" evidence="3">
    <location>
        <begin position="1"/>
        <end position="20"/>
    </location>
</feature>
<evidence type="ECO:0000313" key="6">
    <source>
        <dbReference type="Proteomes" id="UP000295361"/>
    </source>
</evidence>
<keyword evidence="2 5" id="KW-0378">Hydrolase</keyword>
<feature type="chain" id="PRO_5020299429" evidence="3">
    <location>
        <begin position="21"/>
        <end position="501"/>
    </location>
</feature>
<comment type="similarity">
    <text evidence="1">Belongs to the metallo-dependent hydrolases superfamily. ATZ/TRZ family.</text>
</comment>
<feature type="domain" description="Amidohydrolase-related" evidence="4">
    <location>
        <begin position="285"/>
        <end position="432"/>
    </location>
</feature>
<dbReference type="Gene3D" id="3.20.20.140">
    <property type="entry name" value="Metal-dependent hydrolases"/>
    <property type="match status" value="1"/>
</dbReference>